<organism evidence="2 3">
    <name type="scientific">Parastrongyloides trichosuri</name>
    <name type="common">Possum-specific nematode worm</name>
    <dbReference type="NCBI Taxonomy" id="131310"/>
    <lineage>
        <taxon>Eukaryota</taxon>
        <taxon>Metazoa</taxon>
        <taxon>Ecdysozoa</taxon>
        <taxon>Nematoda</taxon>
        <taxon>Chromadorea</taxon>
        <taxon>Rhabditida</taxon>
        <taxon>Tylenchina</taxon>
        <taxon>Panagrolaimomorpha</taxon>
        <taxon>Strongyloidoidea</taxon>
        <taxon>Strongyloididae</taxon>
        <taxon>Parastrongyloides</taxon>
    </lineage>
</organism>
<accession>A0A0N4ZPB4</accession>
<protein>
    <submittedName>
        <fullName evidence="3">Col_cuticle_N domain-containing protein</fullName>
    </submittedName>
</protein>
<sequence length="123" mass="14191">MIVKFTKIFFFIIIFIFTTLIFLTYGDNNSENLTEQEIYPNDNNVQLSIRDIFGIFAGLIVAAPPIVVLFIILIFQRDTIKVGKENKYCRLSPEINDTNYIKDDDEHLSIFPDGTIAISMSRF</sequence>
<keyword evidence="1" id="KW-0472">Membrane</keyword>
<evidence type="ECO:0000256" key="1">
    <source>
        <dbReference type="SAM" id="Phobius"/>
    </source>
</evidence>
<feature type="transmembrane region" description="Helical" evidence="1">
    <location>
        <begin position="52"/>
        <end position="75"/>
    </location>
</feature>
<name>A0A0N4ZPB4_PARTI</name>
<feature type="transmembrane region" description="Helical" evidence="1">
    <location>
        <begin position="7"/>
        <end position="25"/>
    </location>
</feature>
<keyword evidence="1" id="KW-0812">Transmembrane</keyword>
<keyword evidence="2" id="KW-1185">Reference proteome</keyword>
<reference evidence="3" key="1">
    <citation type="submission" date="2017-02" db="UniProtKB">
        <authorList>
            <consortium name="WormBaseParasite"/>
        </authorList>
    </citation>
    <scope>IDENTIFICATION</scope>
</reference>
<dbReference type="Proteomes" id="UP000038045">
    <property type="component" value="Unplaced"/>
</dbReference>
<keyword evidence="1" id="KW-1133">Transmembrane helix</keyword>
<evidence type="ECO:0000313" key="2">
    <source>
        <dbReference type="Proteomes" id="UP000038045"/>
    </source>
</evidence>
<dbReference type="WBParaSite" id="PTRK_0001037500.1">
    <property type="protein sequence ID" value="PTRK_0001037500.1"/>
    <property type="gene ID" value="PTRK_0001037500"/>
</dbReference>
<proteinExistence type="predicted"/>
<evidence type="ECO:0000313" key="3">
    <source>
        <dbReference type="WBParaSite" id="PTRK_0001037500.1"/>
    </source>
</evidence>
<dbReference type="AlphaFoldDB" id="A0A0N4ZPB4"/>